<dbReference type="PANTHER" id="PTHR46890:SF48">
    <property type="entry name" value="RNA-DIRECTED DNA POLYMERASE"/>
    <property type="match status" value="1"/>
</dbReference>
<name>A0AAE1WAZ9_9LAMI</name>
<gene>
    <name evidence="1" type="ORF">Sango_2071700</name>
</gene>
<dbReference type="InterPro" id="IPR052343">
    <property type="entry name" value="Retrotransposon-Effector_Assoc"/>
</dbReference>
<dbReference type="Proteomes" id="UP001289374">
    <property type="component" value="Unassembled WGS sequence"/>
</dbReference>
<dbReference type="AlphaFoldDB" id="A0AAE1WAZ9"/>
<organism evidence="1 2">
    <name type="scientific">Sesamum angolense</name>
    <dbReference type="NCBI Taxonomy" id="2727404"/>
    <lineage>
        <taxon>Eukaryota</taxon>
        <taxon>Viridiplantae</taxon>
        <taxon>Streptophyta</taxon>
        <taxon>Embryophyta</taxon>
        <taxon>Tracheophyta</taxon>
        <taxon>Spermatophyta</taxon>
        <taxon>Magnoliopsida</taxon>
        <taxon>eudicotyledons</taxon>
        <taxon>Gunneridae</taxon>
        <taxon>Pentapetalae</taxon>
        <taxon>asterids</taxon>
        <taxon>lamiids</taxon>
        <taxon>Lamiales</taxon>
        <taxon>Pedaliaceae</taxon>
        <taxon>Sesamum</taxon>
    </lineage>
</organism>
<evidence type="ECO:0000313" key="1">
    <source>
        <dbReference type="EMBL" id="KAK4390084.1"/>
    </source>
</evidence>
<dbReference type="PANTHER" id="PTHR46890">
    <property type="entry name" value="NON-LTR RETROLELEMENT REVERSE TRANSCRIPTASE-LIKE PROTEIN-RELATED"/>
    <property type="match status" value="1"/>
</dbReference>
<reference evidence="1" key="2">
    <citation type="journal article" date="2024" name="Plant">
        <title>Genomic evolution and insights into agronomic trait innovations of Sesamum species.</title>
        <authorList>
            <person name="Miao H."/>
            <person name="Wang L."/>
            <person name="Qu L."/>
            <person name="Liu H."/>
            <person name="Sun Y."/>
            <person name="Le M."/>
            <person name="Wang Q."/>
            <person name="Wei S."/>
            <person name="Zheng Y."/>
            <person name="Lin W."/>
            <person name="Duan Y."/>
            <person name="Cao H."/>
            <person name="Xiong S."/>
            <person name="Wang X."/>
            <person name="Wei L."/>
            <person name="Li C."/>
            <person name="Ma Q."/>
            <person name="Ju M."/>
            <person name="Zhao R."/>
            <person name="Li G."/>
            <person name="Mu C."/>
            <person name="Tian Q."/>
            <person name="Mei H."/>
            <person name="Zhang T."/>
            <person name="Gao T."/>
            <person name="Zhang H."/>
        </authorList>
    </citation>
    <scope>NUCLEOTIDE SEQUENCE</scope>
    <source>
        <strain evidence="1">K16</strain>
    </source>
</reference>
<evidence type="ECO:0000313" key="2">
    <source>
        <dbReference type="Proteomes" id="UP001289374"/>
    </source>
</evidence>
<sequence length="217" mass="24105">MEEGIQGFILVHFGNVYASNRPLPDAIAKGIEHLQASVDSSTTEELPQPYTALEVKQTLFQMAPLKSPEPDGRRISDNILLAFELNHFLNSKTQGFPPPFICLVMLCVSTVSYSFMLCGEQFGSLVPERGLHQGDPLSPYLLLLCTESFSAILQNAEREGRIRGYSRGVGDLSRALSGQEINFSKSSVAFSRNTKEELCQHLTTELTIQRENKMSYA</sequence>
<protein>
    <submittedName>
        <fullName evidence="1">Mitochondrial protein</fullName>
    </submittedName>
</protein>
<reference evidence="1" key="1">
    <citation type="submission" date="2020-06" db="EMBL/GenBank/DDBJ databases">
        <authorList>
            <person name="Li T."/>
            <person name="Hu X."/>
            <person name="Zhang T."/>
            <person name="Song X."/>
            <person name="Zhang H."/>
            <person name="Dai N."/>
            <person name="Sheng W."/>
            <person name="Hou X."/>
            <person name="Wei L."/>
        </authorList>
    </citation>
    <scope>NUCLEOTIDE SEQUENCE</scope>
    <source>
        <strain evidence="1">K16</strain>
        <tissue evidence="1">Leaf</tissue>
    </source>
</reference>
<dbReference type="EMBL" id="JACGWL010000012">
    <property type="protein sequence ID" value="KAK4390084.1"/>
    <property type="molecule type" value="Genomic_DNA"/>
</dbReference>
<comment type="caution">
    <text evidence="1">The sequence shown here is derived from an EMBL/GenBank/DDBJ whole genome shotgun (WGS) entry which is preliminary data.</text>
</comment>
<keyword evidence="2" id="KW-1185">Reference proteome</keyword>
<accession>A0AAE1WAZ9</accession>
<proteinExistence type="predicted"/>